<dbReference type="EMBL" id="CADIKI010000020">
    <property type="protein sequence ID" value="CAB3804769.1"/>
    <property type="molecule type" value="Genomic_DNA"/>
</dbReference>
<evidence type="ECO:0000256" key="4">
    <source>
        <dbReference type="ARBA" id="ARBA00022679"/>
    </source>
</evidence>
<sequence>MSHSIVQDAGAEPVWPSLDRTLRSFGRESISDFAKNDGRAIDRARAAASPLTDMRTQALIAGALQADRSRIARDVHDTFAQGLTGVVAQLRVASMKALQTGRCQDAGTQESDPVHEALAAASSALRQLNDFMRQLRDPTMALPGCGADGTCDLIRPVRECLALSVARATCTSVYFDTRHEVLLLSAHVVHEIAMIVSEAATNAMRHAQADTLECTIVDGSAGLLVEVKDDGRGFDMSQPVSGFGLLGLHERADLIGAQLDVISSPGRGTRITVTVPYSDEAR</sequence>
<dbReference type="InterPro" id="IPR036890">
    <property type="entry name" value="HATPase_C_sf"/>
</dbReference>
<keyword evidence="6" id="KW-0418">Kinase</keyword>
<accession>A0A6J5GW33</accession>
<dbReference type="SUPFAM" id="SSF55874">
    <property type="entry name" value="ATPase domain of HSP90 chaperone/DNA topoisomerase II/histidine kinase"/>
    <property type="match status" value="1"/>
</dbReference>
<dbReference type="GO" id="GO:0000155">
    <property type="term" value="F:phosphorelay sensor kinase activity"/>
    <property type="evidence" value="ECO:0007669"/>
    <property type="project" value="InterPro"/>
</dbReference>
<dbReference type="InterPro" id="IPR011712">
    <property type="entry name" value="Sig_transdc_His_kin_sub3_dim/P"/>
</dbReference>
<dbReference type="GO" id="GO:0016020">
    <property type="term" value="C:membrane"/>
    <property type="evidence" value="ECO:0007669"/>
    <property type="project" value="InterPro"/>
</dbReference>
<protein>
    <recommendedName>
        <fullName evidence="2">histidine kinase</fullName>
        <ecNumber evidence="2">2.7.13.3</ecNumber>
    </recommendedName>
</protein>
<proteinExistence type="predicted"/>
<evidence type="ECO:0000256" key="2">
    <source>
        <dbReference type="ARBA" id="ARBA00012438"/>
    </source>
</evidence>
<dbReference type="GO" id="GO:0046983">
    <property type="term" value="F:protein dimerization activity"/>
    <property type="evidence" value="ECO:0007669"/>
    <property type="project" value="InterPro"/>
</dbReference>
<dbReference type="PANTHER" id="PTHR24421:SF10">
    <property type="entry name" value="NITRATE_NITRITE SENSOR PROTEIN NARQ"/>
    <property type="match status" value="1"/>
</dbReference>
<keyword evidence="8" id="KW-0902">Two-component regulatory system</keyword>
<reference evidence="10 11" key="1">
    <citation type="submission" date="2020-04" db="EMBL/GenBank/DDBJ databases">
        <authorList>
            <person name="De Canck E."/>
        </authorList>
    </citation>
    <scope>NUCLEOTIDE SEQUENCE [LARGE SCALE GENOMIC DNA]</scope>
    <source>
        <strain evidence="10 11">LMG 27177</strain>
    </source>
</reference>
<dbReference type="SMART" id="SM00387">
    <property type="entry name" value="HATPase_c"/>
    <property type="match status" value="1"/>
</dbReference>
<dbReference type="Pfam" id="PF02518">
    <property type="entry name" value="HATPase_c"/>
    <property type="match status" value="1"/>
</dbReference>
<evidence type="ECO:0000313" key="10">
    <source>
        <dbReference type="EMBL" id="CAB3804769.1"/>
    </source>
</evidence>
<evidence type="ECO:0000256" key="7">
    <source>
        <dbReference type="ARBA" id="ARBA00022840"/>
    </source>
</evidence>
<comment type="catalytic activity">
    <reaction evidence="1">
        <text>ATP + protein L-histidine = ADP + protein N-phospho-L-histidine.</text>
        <dbReference type="EC" id="2.7.13.3"/>
    </reaction>
</comment>
<gene>
    <name evidence="10" type="ORF">LMG27177_05740</name>
</gene>
<keyword evidence="5" id="KW-0547">Nucleotide-binding</keyword>
<dbReference type="InterPro" id="IPR003594">
    <property type="entry name" value="HATPase_dom"/>
</dbReference>
<organism evidence="10 11">
    <name type="scientific">Paraburkholderia fynbosensis</name>
    <dbReference type="NCBI Taxonomy" id="1200993"/>
    <lineage>
        <taxon>Bacteria</taxon>
        <taxon>Pseudomonadati</taxon>
        <taxon>Pseudomonadota</taxon>
        <taxon>Betaproteobacteria</taxon>
        <taxon>Burkholderiales</taxon>
        <taxon>Burkholderiaceae</taxon>
        <taxon>Paraburkholderia</taxon>
    </lineage>
</organism>
<keyword evidence="4" id="KW-0808">Transferase</keyword>
<dbReference type="RefSeq" id="WP_175164906.1">
    <property type="nucleotide sequence ID" value="NZ_CADIKI010000020.1"/>
</dbReference>
<dbReference type="PANTHER" id="PTHR24421">
    <property type="entry name" value="NITRATE/NITRITE SENSOR PROTEIN NARX-RELATED"/>
    <property type="match status" value="1"/>
</dbReference>
<evidence type="ECO:0000256" key="1">
    <source>
        <dbReference type="ARBA" id="ARBA00000085"/>
    </source>
</evidence>
<evidence type="ECO:0000259" key="9">
    <source>
        <dbReference type="SMART" id="SM00387"/>
    </source>
</evidence>
<dbReference type="EC" id="2.7.13.3" evidence="2"/>
<dbReference type="InterPro" id="IPR050482">
    <property type="entry name" value="Sensor_HK_TwoCompSys"/>
</dbReference>
<name>A0A6J5GW33_9BURK</name>
<evidence type="ECO:0000313" key="11">
    <source>
        <dbReference type="Proteomes" id="UP000494252"/>
    </source>
</evidence>
<dbReference type="Pfam" id="PF07730">
    <property type="entry name" value="HisKA_3"/>
    <property type="match status" value="1"/>
</dbReference>
<evidence type="ECO:0000256" key="8">
    <source>
        <dbReference type="ARBA" id="ARBA00023012"/>
    </source>
</evidence>
<dbReference type="Gene3D" id="3.30.565.10">
    <property type="entry name" value="Histidine kinase-like ATPase, C-terminal domain"/>
    <property type="match status" value="1"/>
</dbReference>
<dbReference type="Gene3D" id="1.20.5.1930">
    <property type="match status" value="1"/>
</dbReference>
<keyword evidence="7" id="KW-0067">ATP-binding</keyword>
<evidence type="ECO:0000256" key="3">
    <source>
        <dbReference type="ARBA" id="ARBA00022553"/>
    </source>
</evidence>
<evidence type="ECO:0000256" key="6">
    <source>
        <dbReference type="ARBA" id="ARBA00022777"/>
    </source>
</evidence>
<dbReference type="GO" id="GO:0005524">
    <property type="term" value="F:ATP binding"/>
    <property type="evidence" value="ECO:0007669"/>
    <property type="project" value="UniProtKB-KW"/>
</dbReference>
<dbReference type="CDD" id="cd16917">
    <property type="entry name" value="HATPase_UhpB-NarQ-NarX-like"/>
    <property type="match status" value="1"/>
</dbReference>
<feature type="domain" description="Histidine kinase/HSP90-like ATPase" evidence="9">
    <location>
        <begin position="187"/>
        <end position="279"/>
    </location>
</feature>
<evidence type="ECO:0000256" key="5">
    <source>
        <dbReference type="ARBA" id="ARBA00022741"/>
    </source>
</evidence>
<keyword evidence="11" id="KW-1185">Reference proteome</keyword>
<dbReference type="AlphaFoldDB" id="A0A6J5GW33"/>
<keyword evidence="3" id="KW-0597">Phosphoprotein</keyword>
<dbReference type="Proteomes" id="UP000494252">
    <property type="component" value="Unassembled WGS sequence"/>
</dbReference>